<dbReference type="Pfam" id="PF03435">
    <property type="entry name" value="Sacchrp_dh_NADP"/>
    <property type="match status" value="1"/>
</dbReference>
<dbReference type="Pfam" id="PF16653">
    <property type="entry name" value="Sacchrp_dh_C"/>
    <property type="match status" value="1"/>
</dbReference>
<name>A0A3D8J4M6_9HELI</name>
<dbReference type="Gene3D" id="3.30.360.10">
    <property type="entry name" value="Dihydrodipicolinate Reductase, domain 2"/>
    <property type="match status" value="1"/>
</dbReference>
<sequence>MAVVLQIGAGGVGGVVAHKMAKNRGVFSRIVLASRTLEKCKVIVDSIRSKGLGEIEICSVDADNVEELVALIERVKPKLVVNVALPYQDLSIMEACLRTKTHYLDTANYEHPDSAHFEYKEQWAYDTRYKEAGIFALLGSGFDPGVTNVFCAYAQKHYFDEIHAIDILDCNAGDHGYAFATNFNPEINLREVSSKARYWVRDSSKYFCHSEVLQSKAEESFRDTSAFLEPQYNKGKNCHSEPLGEESQPTPPSLAEDSTIVPPLPEREGRGVDKESHNQQSSKAEVSIVSELDLNLNPDLQQDRIYRKFEREEKHFVLESNTQDLRNESYFGGEWRDIAPLALMKEWDYPEVGAKNSYLLYHEELESLVRNVRGLKRIRFFMTFGESYLTHMKCLENIGLLRVDSVEHKGQKIVPIEVLKTLLPDPASLASRTKGKTNIGCYMRGVKDGVERTIYIYNVCEHEKCYEEVNAQGVSYTTGVPAMIGAKLICEGKWGIGASKNVSLTQSLNECGNSALVTDAKSAPSPHFAQHSNLTQDTRIYDSNSSTYHSNGSSCHSEPLGEESQNFKDLESYNTKRLELNKDMPQGGETQGVDSQNGAGVWNMEQNDPDCFMQELNKQGLPYVVLEIESSGEIKVLEDGRG</sequence>
<gene>
    <name evidence="4" type="ORF">CQA66_05040</name>
</gene>
<evidence type="ECO:0000313" key="5">
    <source>
        <dbReference type="Proteomes" id="UP000256424"/>
    </source>
</evidence>
<protein>
    <submittedName>
        <fullName evidence="4">Saccharopine dehydrogenase family protein</fullName>
    </submittedName>
</protein>
<dbReference type="InterPro" id="IPR032095">
    <property type="entry name" value="Sacchrp_dh-like_C"/>
</dbReference>
<dbReference type="SUPFAM" id="SSF51735">
    <property type="entry name" value="NAD(P)-binding Rossmann-fold domains"/>
    <property type="match status" value="1"/>
</dbReference>
<feature type="domain" description="Saccharopine dehydrogenase NADP binding" evidence="2">
    <location>
        <begin position="4"/>
        <end position="137"/>
    </location>
</feature>
<dbReference type="PANTHER" id="PTHR43796">
    <property type="entry name" value="CARBOXYNORSPERMIDINE SYNTHASE"/>
    <property type="match status" value="1"/>
</dbReference>
<feature type="compositionally biased region" description="Basic and acidic residues" evidence="1">
    <location>
        <begin position="265"/>
        <end position="277"/>
    </location>
</feature>
<dbReference type="AlphaFoldDB" id="A0A3D8J4M6"/>
<evidence type="ECO:0000256" key="1">
    <source>
        <dbReference type="SAM" id="MobiDB-lite"/>
    </source>
</evidence>
<feature type="domain" description="Saccharopine dehydrogenase-like C-terminal" evidence="3">
    <location>
        <begin position="339"/>
        <end position="493"/>
    </location>
</feature>
<accession>A0A3D8J4M6</accession>
<organism evidence="4 5">
    <name type="scientific">Helicobacter aurati</name>
    <dbReference type="NCBI Taxonomy" id="137778"/>
    <lineage>
        <taxon>Bacteria</taxon>
        <taxon>Pseudomonadati</taxon>
        <taxon>Campylobacterota</taxon>
        <taxon>Epsilonproteobacteria</taxon>
        <taxon>Campylobacterales</taxon>
        <taxon>Helicobacteraceae</taxon>
        <taxon>Helicobacter</taxon>
    </lineage>
</organism>
<comment type="caution">
    <text evidence="4">The sequence shown here is derived from an EMBL/GenBank/DDBJ whole genome shotgun (WGS) entry which is preliminary data.</text>
</comment>
<proteinExistence type="predicted"/>
<dbReference type="InterPro" id="IPR036291">
    <property type="entry name" value="NAD(P)-bd_dom_sf"/>
</dbReference>
<feature type="region of interest" description="Disordered" evidence="1">
    <location>
        <begin position="232"/>
        <end position="285"/>
    </location>
</feature>
<dbReference type="PANTHER" id="PTHR43796:SF2">
    <property type="entry name" value="CARBOXYNORSPERMIDINE SYNTHASE"/>
    <property type="match status" value="1"/>
</dbReference>
<evidence type="ECO:0000313" key="4">
    <source>
        <dbReference type="EMBL" id="RDU72428.1"/>
    </source>
</evidence>
<dbReference type="OrthoDB" id="9769367at2"/>
<reference evidence="4 5" key="1">
    <citation type="submission" date="2018-04" db="EMBL/GenBank/DDBJ databases">
        <title>Novel Campyloabacter and Helicobacter Species and Strains.</title>
        <authorList>
            <person name="Mannion A.J."/>
            <person name="Shen Z."/>
            <person name="Fox J.G."/>
        </authorList>
    </citation>
    <scope>NUCLEOTIDE SEQUENCE [LARGE SCALE GENOMIC DNA]</scope>
    <source>
        <strain evidence="4 5">MIT 97-5075</strain>
    </source>
</reference>
<dbReference type="Proteomes" id="UP000256424">
    <property type="component" value="Unassembled WGS sequence"/>
</dbReference>
<dbReference type="Gene3D" id="3.40.50.720">
    <property type="entry name" value="NAD(P)-binding Rossmann-like Domain"/>
    <property type="match status" value="2"/>
</dbReference>
<keyword evidence="5" id="KW-1185">Reference proteome</keyword>
<evidence type="ECO:0000259" key="2">
    <source>
        <dbReference type="Pfam" id="PF03435"/>
    </source>
</evidence>
<dbReference type="EMBL" id="NXLW01000007">
    <property type="protein sequence ID" value="RDU72428.1"/>
    <property type="molecule type" value="Genomic_DNA"/>
</dbReference>
<evidence type="ECO:0000259" key="3">
    <source>
        <dbReference type="Pfam" id="PF16653"/>
    </source>
</evidence>
<dbReference type="InterPro" id="IPR005097">
    <property type="entry name" value="Sacchrp_dh_NADP-bd"/>
</dbReference>